<organism evidence="1 2">
    <name type="scientific">Ananas comosus</name>
    <name type="common">Pineapple</name>
    <name type="synonym">Ananas ananas</name>
    <dbReference type="NCBI Taxonomy" id="4615"/>
    <lineage>
        <taxon>Eukaryota</taxon>
        <taxon>Viridiplantae</taxon>
        <taxon>Streptophyta</taxon>
        <taxon>Embryophyta</taxon>
        <taxon>Tracheophyta</taxon>
        <taxon>Spermatophyta</taxon>
        <taxon>Magnoliopsida</taxon>
        <taxon>Liliopsida</taxon>
        <taxon>Poales</taxon>
        <taxon>Bromeliaceae</taxon>
        <taxon>Bromelioideae</taxon>
        <taxon>Ananas</taxon>
    </lineage>
</organism>
<reference evidence="2" key="2">
    <citation type="submission" date="2025-08" db="UniProtKB">
        <authorList>
            <consortium name="RefSeq"/>
        </authorList>
    </citation>
    <scope>IDENTIFICATION</scope>
    <source>
        <tissue evidence="2">Leaf</tissue>
    </source>
</reference>
<dbReference type="AlphaFoldDB" id="A0A6P5G866"/>
<accession>A0A6P5G866</accession>
<name>A0A6P5G866_ANACO</name>
<sequence length="169" mass="19707">MAMVRESEEQCATPMGNLRQITNAMTMEMHSELTTEGRSKLKMLINCNGPTTNLWWATTNLDTIYVLCRARDESVDHLFTQCVFIKYIMVMGLEDVRTEELGNDVLVVWDKWMRKATMRGRSNGLSELVACWWTIWKVRNNLIFINQKFDPVLAVERLKILLSSWKDLL</sequence>
<gene>
    <name evidence="2" type="primary">LOC109719281</name>
</gene>
<dbReference type="OrthoDB" id="419537at2759"/>
<proteinExistence type="predicted"/>
<evidence type="ECO:0000313" key="2">
    <source>
        <dbReference type="RefSeq" id="XP_020101445.1"/>
    </source>
</evidence>
<evidence type="ECO:0000313" key="1">
    <source>
        <dbReference type="Proteomes" id="UP000515123"/>
    </source>
</evidence>
<dbReference type="Proteomes" id="UP000515123">
    <property type="component" value="Linkage group 13"/>
</dbReference>
<keyword evidence="1" id="KW-1185">Reference proteome</keyword>
<reference evidence="1" key="1">
    <citation type="journal article" date="2015" name="Nat. Genet.">
        <title>The pineapple genome and the evolution of CAM photosynthesis.</title>
        <authorList>
            <person name="Ming R."/>
            <person name="VanBuren R."/>
            <person name="Wai C.M."/>
            <person name="Tang H."/>
            <person name="Schatz M.C."/>
            <person name="Bowers J.E."/>
            <person name="Lyons E."/>
            <person name="Wang M.L."/>
            <person name="Chen J."/>
            <person name="Biggers E."/>
            <person name="Zhang J."/>
            <person name="Huang L."/>
            <person name="Zhang L."/>
            <person name="Miao W."/>
            <person name="Zhang J."/>
            <person name="Ye Z."/>
            <person name="Miao C."/>
            <person name="Lin Z."/>
            <person name="Wang H."/>
            <person name="Zhou H."/>
            <person name="Yim W.C."/>
            <person name="Priest H.D."/>
            <person name="Zheng C."/>
            <person name="Woodhouse M."/>
            <person name="Edger P.P."/>
            <person name="Guyot R."/>
            <person name="Guo H.B."/>
            <person name="Guo H."/>
            <person name="Zheng G."/>
            <person name="Singh R."/>
            <person name="Sharma A."/>
            <person name="Min X."/>
            <person name="Zheng Y."/>
            <person name="Lee H."/>
            <person name="Gurtowski J."/>
            <person name="Sedlazeck F.J."/>
            <person name="Harkess A."/>
            <person name="McKain M.R."/>
            <person name="Liao Z."/>
            <person name="Fang J."/>
            <person name="Liu J."/>
            <person name="Zhang X."/>
            <person name="Zhang Q."/>
            <person name="Hu W."/>
            <person name="Qin Y."/>
            <person name="Wang K."/>
            <person name="Chen L.Y."/>
            <person name="Shirley N."/>
            <person name="Lin Y.R."/>
            <person name="Liu L.Y."/>
            <person name="Hernandez A.G."/>
            <person name="Wright C.L."/>
            <person name="Bulone V."/>
            <person name="Tuskan G.A."/>
            <person name="Heath K."/>
            <person name="Zee F."/>
            <person name="Moore P.H."/>
            <person name="Sunkar R."/>
            <person name="Leebens-Mack J.H."/>
            <person name="Mockler T."/>
            <person name="Bennetzen J.L."/>
            <person name="Freeling M."/>
            <person name="Sankoff D."/>
            <person name="Paterson A.H."/>
            <person name="Zhu X."/>
            <person name="Yang X."/>
            <person name="Smith J.A."/>
            <person name="Cushman J.C."/>
            <person name="Paull R.E."/>
            <person name="Yu Q."/>
        </authorList>
    </citation>
    <scope>NUCLEOTIDE SEQUENCE [LARGE SCALE GENOMIC DNA]</scope>
    <source>
        <strain evidence="1">cv. F153</strain>
    </source>
</reference>
<dbReference type="Gene3D" id="3.40.367.20">
    <property type="match status" value="1"/>
</dbReference>
<dbReference type="GeneID" id="109719281"/>
<protein>
    <submittedName>
        <fullName evidence="2">Uncharacterized protein LOC109719281</fullName>
    </submittedName>
</protein>
<dbReference type="RefSeq" id="XP_020101445.1">
    <property type="nucleotide sequence ID" value="XM_020245856.1"/>
</dbReference>